<dbReference type="PANTHER" id="PTHR13191">
    <property type="entry name" value="RIBOSOMAL RNA PROCESSING PROTEIN 7-RELATED"/>
    <property type="match status" value="1"/>
</dbReference>
<feature type="domain" description="Rrp7 RRM-like N-terminal" evidence="4">
    <location>
        <begin position="77"/>
        <end position="125"/>
    </location>
</feature>
<evidence type="ECO:0000259" key="4">
    <source>
        <dbReference type="Pfam" id="PF17799"/>
    </source>
</evidence>
<reference evidence="5 6" key="2">
    <citation type="submission" date="2016-05" db="EMBL/GenBank/DDBJ databases">
        <title>Lineage-specific infection strategies underlie the spectrum of fungal disease in amphibians.</title>
        <authorList>
            <person name="Cuomo C.A."/>
            <person name="Farrer R.A."/>
            <person name="James T."/>
            <person name="Longcore J."/>
            <person name="Birren B."/>
        </authorList>
    </citation>
    <scope>NUCLEOTIDE SEQUENCE [LARGE SCALE GENOMIC DNA]</scope>
    <source>
        <strain evidence="5 6">JEL423</strain>
    </source>
</reference>
<evidence type="ECO:0000313" key="5">
    <source>
        <dbReference type="EMBL" id="OAJ39416.1"/>
    </source>
</evidence>
<dbReference type="AlphaFoldDB" id="A0A177WI07"/>
<dbReference type="VEuPathDB" id="FungiDB:BDEG_23265"/>
<keyword evidence="2" id="KW-0175">Coiled coil</keyword>
<dbReference type="InterPro" id="IPR040447">
    <property type="entry name" value="RRM_Rrp7"/>
</dbReference>
<comment type="similarity">
    <text evidence="1">Belongs to the RRP7 family.</text>
</comment>
<dbReference type="SUPFAM" id="SSF54928">
    <property type="entry name" value="RNA-binding domain, RBD"/>
    <property type="match status" value="1"/>
</dbReference>
<sequence length="351" mass="40086">MGKKRGIDSKKELGLAPAATTISAVEPKKSESKLHTFSGFTVLPITVAPPTVLSELDTQSLRLHFSPEIVKSLQPERPDVNHYLFMRPHSSRSTLESLPAHRTLFIVNLPVDTNIMHLRRLFRRCGVIERVVWKGLLGLEGENDDVDSIVVNETLVRRVHGWIHPTGSHAHVVFKDDESIEHVLAMKPRKRMWSDVIDEDDQQTDDIDPEETQAANQMGINKWILQHIAMFPKTDHLQSQVDQAMSLFDDSEERAKQELEKKHNAPDDDGFVLVTRGRGKYNTSSDGKGAVVTVAQESAKTLKPKNLGLVDFYRFQKREAKRNELAELRRKFEEDKSKIEVLKTKRRFKPY</sequence>
<dbReference type="GO" id="GO:0003676">
    <property type="term" value="F:nucleic acid binding"/>
    <property type="evidence" value="ECO:0007669"/>
    <property type="project" value="InterPro"/>
</dbReference>
<feature type="domain" description="Ribosomal RNA-processing protein 7 C-terminal" evidence="3">
    <location>
        <begin position="230"/>
        <end position="351"/>
    </location>
</feature>
<evidence type="ECO:0000256" key="2">
    <source>
        <dbReference type="SAM" id="Coils"/>
    </source>
</evidence>
<evidence type="ECO:0000259" key="3">
    <source>
        <dbReference type="Pfam" id="PF12923"/>
    </source>
</evidence>
<dbReference type="PANTHER" id="PTHR13191:SF0">
    <property type="entry name" value="RIBOSOMAL RNA-PROCESSING PROTEIN 7 HOMOLOG A-RELATED"/>
    <property type="match status" value="1"/>
</dbReference>
<protein>
    <recommendedName>
        <fullName evidence="7">RRM domain-containing protein</fullName>
    </recommendedName>
</protein>
<dbReference type="InterPro" id="IPR012677">
    <property type="entry name" value="Nucleotide-bd_a/b_plait_sf"/>
</dbReference>
<dbReference type="eggNOG" id="KOG4008">
    <property type="taxonomic scope" value="Eukaryota"/>
</dbReference>
<dbReference type="Gene3D" id="6.10.250.1770">
    <property type="match status" value="1"/>
</dbReference>
<evidence type="ECO:0008006" key="7">
    <source>
        <dbReference type="Google" id="ProtNLM"/>
    </source>
</evidence>
<reference evidence="5 6" key="1">
    <citation type="submission" date="2006-10" db="EMBL/GenBank/DDBJ databases">
        <title>The Genome Sequence of Batrachochytrium dendrobatidis JEL423.</title>
        <authorList>
            <consortium name="The Broad Institute Genome Sequencing Platform"/>
            <person name="Birren B."/>
            <person name="Lander E."/>
            <person name="Galagan J."/>
            <person name="Cuomo C."/>
            <person name="Devon K."/>
            <person name="Jaffe D."/>
            <person name="Butler J."/>
            <person name="Alvarez P."/>
            <person name="Gnerre S."/>
            <person name="Grabherr M."/>
            <person name="Kleber M."/>
            <person name="Mauceli E."/>
            <person name="Brockman W."/>
            <person name="Young S."/>
            <person name="LaButti K."/>
            <person name="Sykes S."/>
            <person name="DeCaprio D."/>
            <person name="Crawford M."/>
            <person name="Koehrsen M."/>
            <person name="Engels R."/>
            <person name="Montgomery P."/>
            <person name="Pearson M."/>
            <person name="Howarth C."/>
            <person name="Larson L."/>
            <person name="White J."/>
            <person name="O'Leary S."/>
            <person name="Kodira C."/>
            <person name="Zeng Q."/>
            <person name="Yandava C."/>
            <person name="Alvarado L."/>
            <person name="Longcore J."/>
            <person name="James T."/>
        </authorList>
    </citation>
    <scope>NUCLEOTIDE SEQUENCE [LARGE SCALE GENOMIC DNA]</scope>
    <source>
        <strain evidence="5 6">JEL423</strain>
    </source>
</reference>
<dbReference type="EMBL" id="DS022303">
    <property type="protein sequence ID" value="OAJ39416.1"/>
    <property type="molecule type" value="Genomic_DNA"/>
</dbReference>
<dbReference type="STRING" id="403673.A0A177WI07"/>
<dbReference type="Pfam" id="PF17799">
    <property type="entry name" value="RRM_Rrp7"/>
    <property type="match status" value="1"/>
</dbReference>
<dbReference type="GO" id="GO:0000028">
    <property type="term" value="P:ribosomal small subunit assembly"/>
    <property type="evidence" value="ECO:0007669"/>
    <property type="project" value="TreeGrafter"/>
</dbReference>
<evidence type="ECO:0000313" key="6">
    <source>
        <dbReference type="Proteomes" id="UP000077115"/>
    </source>
</evidence>
<dbReference type="InterPro" id="IPR035979">
    <property type="entry name" value="RBD_domain_sf"/>
</dbReference>
<dbReference type="Proteomes" id="UP000077115">
    <property type="component" value="Unassembled WGS sequence"/>
</dbReference>
<dbReference type="CDD" id="cd12951">
    <property type="entry name" value="RRP7_Rrp7A"/>
    <property type="match status" value="1"/>
</dbReference>
<gene>
    <name evidence="5" type="ORF">BDEG_23265</name>
</gene>
<dbReference type="OrthoDB" id="5390at2759"/>
<feature type="coiled-coil region" evidence="2">
    <location>
        <begin position="318"/>
        <end position="345"/>
    </location>
</feature>
<proteinExistence type="inferred from homology"/>
<evidence type="ECO:0000256" key="1">
    <source>
        <dbReference type="ARBA" id="ARBA00006110"/>
    </source>
</evidence>
<dbReference type="Pfam" id="PF12923">
    <property type="entry name" value="RRP7"/>
    <property type="match status" value="1"/>
</dbReference>
<dbReference type="InterPro" id="IPR040446">
    <property type="entry name" value="RRP7"/>
</dbReference>
<dbReference type="InterPro" id="IPR024326">
    <property type="entry name" value="RRP7_C"/>
</dbReference>
<dbReference type="CDD" id="cd12293">
    <property type="entry name" value="dRRM_Rrp7p"/>
    <property type="match status" value="1"/>
</dbReference>
<dbReference type="GO" id="GO:0032545">
    <property type="term" value="C:CURI complex"/>
    <property type="evidence" value="ECO:0007669"/>
    <property type="project" value="TreeGrafter"/>
</dbReference>
<dbReference type="Gene3D" id="3.30.70.330">
    <property type="match status" value="1"/>
</dbReference>
<dbReference type="GO" id="GO:0006364">
    <property type="term" value="P:rRNA processing"/>
    <property type="evidence" value="ECO:0007669"/>
    <property type="project" value="TreeGrafter"/>
</dbReference>
<name>A0A177WI07_BATDL</name>
<accession>A0A177WI07</accession>
<organism evidence="5 6">
    <name type="scientific">Batrachochytrium dendrobatidis (strain JEL423)</name>
    <dbReference type="NCBI Taxonomy" id="403673"/>
    <lineage>
        <taxon>Eukaryota</taxon>
        <taxon>Fungi</taxon>
        <taxon>Fungi incertae sedis</taxon>
        <taxon>Chytridiomycota</taxon>
        <taxon>Chytridiomycota incertae sedis</taxon>
        <taxon>Chytridiomycetes</taxon>
        <taxon>Rhizophydiales</taxon>
        <taxon>Rhizophydiales incertae sedis</taxon>
        <taxon>Batrachochytrium</taxon>
    </lineage>
</organism>
<dbReference type="GO" id="GO:0034456">
    <property type="term" value="C:UTP-C complex"/>
    <property type="evidence" value="ECO:0007669"/>
    <property type="project" value="TreeGrafter"/>
</dbReference>